<evidence type="ECO:0000256" key="5">
    <source>
        <dbReference type="ARBA" id="ARBA00023004"/>
    </source>
</evidence>
<evidence type="ECO:0000256" key="3">
    <source>
        <dbReference type="ARBA" id="ARBA00022723"/>
    </source>
</evidence>
<dbReference type="Gene3D" id="1.10.1060.10">
    <property type="entry name" value="Alpha-helical ferredoxin"/>
    <property type="match status" value="1"/>
</dbReference>
<dbReference type="EMBL" id="FLUQ01000001">
    <property type="protein sequence ID" value="SBV95160.1"/>
    <property type="molecule type" value="Genomic_DNA"/>
</dbReference>
<organism evidence="8">
    <name type="scientific">uncultured delta proteobacterium</name>
    <dbReference type="NCBI Taxonomy" id="34034"/>
    <lineage>
        <taxon>Bacteria</taxon>
        <taxon>Deltaproteobacteria</taxon>
        <taxon>environmental samples</taxon>
    </lineage>
</organism>
<dbReference type="InterPro" id="IPR017896">
    <property type="entry name" value="4Fe4S_Fe-S-bd"/>
</dbReference>
<accession>A0A212J6V4</accession>
<dbReference type="SUPFAM" id="SSF46548">
    <property type="entry name" value="alpha-helical ferredoxin"/>
    <property type="match status" value="1"/>
</dbReference>
<dbReference type="PANTHER" id="PTHR43551:SF1">
    <property type="entry name" value="HETERODISULFIDE REDUCTASE"/>
    <property type="match status" value="1"/>
</dbReference>
<dbReference type="Pfam" id="PF13183">
    <property type="entry name" value="Fer4_8"/>
    <property type="match status" value="1"/>
</dbReference>
<keyword evidence="5" id="KW-0408">Iron</keyword>
<dbReference type="GO" id="GO:0051539">
    <property type="term" value="F:4 iron, 4 sulfur cluster binding"/>
    <property type="evidence" value="ECO:0007669"/>
    <property type="project" value="UniProtKB-KW"/>
</dbReference>
<reference evidence="8" key="1">
    <citation type="submission" date="2016-04" db="EMBL/GenBank/DDBJ databases">
        <authorList>
            <person name="Evans L.H."/>
            <person name="Alamgir A."/>
            <person name="Owens N."/>
            <person name="Weber N.D."/>
            <person name="Virtaneva K."/>
            <person name="Barbian K."/>
            <person name="Babar A."/>
            <person name="Rosenke K."/>
        </authorList>
    </citation>
    <scope>NUCLEOTIDE SEQUENCE</scope>
    <source>
        <strain evidence="8">86</strain>
    </source>
</reference>
<dbReference type="InterPro" id="IPR004017">
    <property type="entry name" value="Cys_rich_dom"/>
</dbReference>
<sequence length="411" mass="46908">MISFRDAALELLPKGHSFNTCLACGLCSQACPAAGLEDMDPRKFVRMAMLGMDEALSTTPWAWMCTMCRRCTHVCPMHIDIPQLVYLSRKSRPESEKPSGIVRSCQLALTNEGHSAMGARTEDVREVAEDILAEVKEEFPQFEDMEVPFDKKGAYFFMNQNSREPVHEPEEMAPLWKILHMAGVDWTYGTKGWAAENFCIFSGNEEAWRKVLEEKVAFIEELGCKVWLNTECGHSYYAVKAGLEKFNIPHTFRLETLISWYARWIREGKLPVSSDWNTDNLKFTVQDPCQIVRKTLGDPVAEDLRFVIKKVVGEENFVEMHPNRSFNYCCGGGGGFLQATGYTAERRQYGKRKFNQILATGADYCITPCHNCHSQIHDLSEFYEGHYKTVHLWTLICQAMGVLGENERLYL</sequence>
<dbReference type="AlphaFoldDB" id="A0A212J6V4"/>
<dbReference type="GO" id="GO:0046872">
    <property type="term" value="F:metal ion binding"/>
    <property type="evidence" value="ECO:0007669"/>
    <property type="project" value="UniProtKB-KW"/>
</dbReference>
<keyword evidence="6" id="KW-0411">Iron-sulfur</keyword>
<evidence type="ECO:0000256" key="2">
    <source>
        <dbReference type="ARBA" id="ARBA00022485"/>
    </source>
</evidence>
<keyword evidence="3" id="KW-0479">Metal-binding</keyword>
<keyword evidence="4" id="KW-0249">Electron transport</keyword>
<dbReference type="Pfam" id="PF02754">
    <property type="entry name" value="CCG"/>
    <property type="match status" value="1"/>
</dbReference>
<evidence type="ECO:0000259" key="7">
    <source>
        <dbReference type="PROSITE" id="PS51379"/>
    </source>
</evidence>
<dbReference type="PANTHER" id="PTHR43551">
    <property type="entry name" value="FUMARATE REDUCTASE IRON-SULFUR SUBUNIT"/>
    <property type="match status" value="1"/>
</dbReference>
<dbReference type="PROSITE" id="PS00198">
    <property type="entry name" value="4FE4S_FER_1"/>
    <property type="match status" value="1"/>
</dbReference>
<dbReference type="GO" id="GO:0016491">
    <property type="term" value="F:oxidoreductase activity"/>
    <property type="evidence" value="ECO:0007669"/>
    <property type="project" value="UniProtKB-ARBA"/>
</dbReference>
<feature type="domain" description="4Fe-4S ferredoxin-type" evidence="7">
    <location>
        <begin position="11"/>
        <end position="42"/>
    </location>
</feature>
<dbReference type="PROSITE" id="PS51379">
    <property type="entry name" value="4FE4S_FER_2"/>
    <property type="match status" value="1"/>
</dbReference>
<keyword evidence="2" id="KW-0004">4Fe-4S</keyword>
<gene>
    <name evidence="8" type="ORF">KL86DPRO_10822</name>
</gene>
<evidence type="ECO:0000256" key="6">
    <source>
        <dbReference type="ARBA" id="ARBA00023014"/>
    </source>
</evidence>
<dbReference type="InterPro" id="IPR017900">
    <property type="entry name" value="4Fe4S_Fe_S_CS"/>
</dbReference>
<dbReference type="InterPro" id="IPR009051">
    <property type="entry name" value="Helical_ferredxn"/>
</dbReference>
<evidence type="ECO:0000256" key="4">
    <source>
        <dbReference type="ARBA" id="ARBA00022982"/>
    </source>
</evidence>
<evidence type="ECO:0000256" key="1">
    <source>
        <dbReference type="ARBA" id="ARBA00022448"/>
    </source>
</evidence>
<name>A0A212J6V4_9DELT</name>
<evidence type="ECO:0000313" key="8">
    <source>
        <dbReference type="EMBL" id="SBV95160.1"/>
    </source>
</evidence>
<keyword evidence="1" id="KW-0813">Transport</keyword>
<protein>
    <recommendedName>
        <fullName evidence="7">4Fe-4S ferredoxin-type domain-containing protein</fullName>
    </recommendedName>
</protein>
<proteinExistence type="predicted"/>